<protein>
    <recommendedName>
        <fullName evidence="1">DUF1985 domain-containing protein</fullName>
    </recommendedName>
</protein>
<feature type="domain" description="DUF1985" evidence="1">
    <location>
        <begin position="100"/>
        <end position="145"/>
    </location>
</feature>
<dbReference type="EMBL" id="JBANAX010000476">
    <property type="protein sequence ID" value="KAL1207421.1"/>
    <property type="molecule type" value="Genomic_DNA"/>
</dbReference>
<dbReference type="Proteomes" id="UP001558713">
    <property type="component" value="Unassembled WGS sequence"/>
</dbReference>
<dbReference type="PANTHER" id="PTHR48449:SF1">
    <property type="entry name" value="DUF1985 DOMAIN-CONTAINING PROTEIN"/>
    <property type="match status" value="1"/>
</dbReference>
<dbReference type="InterPro" id="IPR015410">
    <property type="entry name" value="DUF1985"/>
</dbReference>
<comment type="caution">
    <text evidence="2">The sequence shown here is derived from an EMBL/GenBank/DDBJ whole genome shotgun (WGS) entry which is preliminary data.</text>
</comment>
<dbReference type="AlphaFoldDB" id="A0ABD1B8N0"/>
<reference evidence="2 3" key="1">
    <citation type="submission" date="2024-04" db="EMBL/GenBank/DDBJ databases">
        <title>Genome assembly C_amara_ONT_v2.</title>
        <authorList>
            <person name="Yant L."/>
            <person name="Moore C."/>
            <person name="Slenker M."/>
        </authorList>
    </citation>
    <scope>NUCLEOTIDE SEQUENCE [LARGE SCALE GENOMIC DNA]</scope>
    <source>
        <tissue evidence="2">Leaf</tissue>
    </source>
</reference>
<name>A0ABD1B8N0_CARAN</name>
<sequence>MPPNRRITNFYRPKPNLTVGESSGTNSSEVSSLPSRLFATDRYPDARLNIYSKPDILCFVRKHLKGTKECKTIKTSCFGPLFSLLVHRSSISCKLIHALLAKQLVSKNKYEMWTVFGGHPMHFSLVDFAAISGLPCGEFPEGHDFDDRPVPAKPH</sequence>
<organism evidence="2 3">
    <name type="scientific">Cardamine amara subsp. amara</name>
    <dbReference type="NCBI Taxonomy" id="228776"/>
    <lineage>
        <taxon>Eukaryota</taxon>
        <taxon>Viridiplantae</taxon>
        <taxon>Streptophyta</taxon>
        <taxon>Embryophyta</taxon>
        <taxon>Tracheophyta</taxon>
        <taxon>Spermatophyta</taxon>
        <taxon>Magnoliopsida</taxon>
        <taxon>eudicotyledons</taxon>
        <taxon>Gunneridae</taxon>
        <taxon>Pentapetalae</taxon>
        <taxon>rosids</taxon>
        <taxon>malvids</taxon>
        <taxon>Brassicales</taxon>
        <taxon>Brassicaceae</taxon>
        <taxon>Cardamineae</taxon>
        <taxon>Cardamine</taxon>
    </lineage>
</organism>
<evidence type="ECO:0000313" key="3">
    <source>
        <dbReference type="Proteomes" id="UP001558713"/>
    </source>
</evidence>
<evidence type="ECO:0000313" key="2">
    <source>
        <dbReference type="EMBL" id="KAL1207421.1"/>
    </source>
</evidence>
<dbReference type="PANTHER" id="PTHR48449">
    <property type="entry name" value="DUF1985 DOMAIN-CONTAINING PROTEIN"/>
    <property type="match status" value="1"/>
</dbReference>
<accession>A0ABD1B8N0</accession>
<dbReference type="Pfam" id="PF09331">
    <property type="entry name" value="DUF1985"/>
    <property type="match status" value="1"/>
</dbReference>
<evidence type="ECO:0000259" key="1">
    <source>
        <dbReference type="Pfam" id="PF09331"/>
    </source>
</evidence>
<keyword evidence="3" id="KW-1185">Reference proteome</keyword>
<proteinExistence type="predicted"/>
<gene>
    <name evidence="2" type="ORF">V5N11_007015</name>
</gene>